<evidence type="ECO:0000256" key="13">
    <source>
        <dbReference type="SAM" id="MobiDB-lite"/>
    </source>
</evidence>
<dbReference type="PANTHER" id="PTHR16320:SF24">
    <property type="entry name" value="PHOSPHODIESTERASE, PUTATIVE-RELATED"/>
    <property type="match status" value="1"/>
</dbReference>
<feature type="transmembrane region" description="Helical" evidence="14">
    <location>
        <begin position="465"/>
        <end position="491"/>
    </location>
</feature>
<comment type="subcellular location">
    <subcellularLocation>
        <location evidence="1">Membrane</location>
        <topology evidence="1">Multi-pass membrane protein</topology>
    </subcellularLocation>
</comment>
<gene>
    <name evidence="16" type="ORF">SAPIO_CDS3054</name>
</gene>
<keyword evidence="10 14" id="KW-1133">Transmembrane helix</keyword>
<keyword evidence="11" id="KW-0443">Lipid metabolism</keyword>
<evidence type="ECO:0000256" key="12">
    <source>
        <dbReference type="ARBA" id="ARBA00023136"/>
    </source>
</evidence>
<dbReference type="InterPro" id="IPR038772">
    <property type="entry name" value="Sph/SMPD2-like"/>
</dbReference>
<dbReference type="PANTHER" id="PTHR16320">
    <property type="entry name" value="SPHINGOMYELINASE FAMILY MEMBER"/>
    <property type="match status" value="1"/>
</dbReference>
<protein>
    <recommendedName>
        <fullName evidence="15">Endonuclease/exonuclease/phosphatase domain-containing protein</fullName>
    </recommendedName>
</protein>
<dbReference type="OrthoDB" id="387657at2759"/>
<keyword evidence="5 14" id="KW-0812">Transmembrane</keyword>
<dbReference type="VEuPathDB" id="FungiDB:SAPIO_CDS3054"/>
<keyword evidence="7" id="KW-0378">Hydrolase</keyword>
<dbReference type="Pfam" id="PF03372">
    <property type="entry name" value="Exo_endo_phos"/>
    <property type="match status" value="1"/>
</dbReference>
<dbReference type="GO" id="GO:0000324">
    <property type="term" value="C:fungal-type vacuole"/>
    <property type="evidence" value="ECO:0007669"/>
    <property type="project" value="EnsemblFungi"/>
</dbReference>
<comment type="caution">
    <text evidence="16">The sequence shown here is derived from an EMBL/GenBank/DDBJ whole genome shotgun (WGS) entry which is preliminary data.</text>
</comment>
<dbReference type="AlphaFoldDB" id="A0A084G9X3"/>
<keyword evidence="17" id="KW-1185">Reference proteome</keyword>
<keyword evidence="12 14" id="KW-0472">Membrane</keyword>
<comment type="pathway">
    <text evidence="3">Sphingolipid metabolism.</text>
</comment>
<comment type="pathway">
    <text evidence="2">Lipid metabolism; sphingolipid metabolism.</text>
</comment>
<dbReference type="OMA" id="IEESSMF"/>
<dbReference type="GO" id="GO:0016020">
    <property type="term" value="C:membrane"/>
    <property type="evidence" value="ECO:0007669"/>
    <property type="project" value="UniProtKB-SubCell"/>
</dbReference>
<dbReference type="InterPro" id="IPR036691">
    <property type="entry name" value="Endo/exonu/phosph_ase_sf"/>
</dbReference>
<evidence type="ECO:0000256" key="5">
    <source>
        <dbReference type="ARBA" id="ARBA00022692"/>
    </source>
</evidence>
<dbReference type="GO" id="GO:0071944">
    <property type="term" value="C:cell periphery"/>
    <property type="evidence" value="ECO:0007669"/>
    <property type="project" value="EnsemblFungi"/>
</dbReference>
<evidence type="ECO:0000259" key="15">
    <source>
        <dbReference type="Pfam" id="PF03372"/>
    </source>
</evidence>
<evidence type="ECO:0000313" key="17">
    <source>
        <dbReference type="Proteomes" id="UP000028545"/>
    </source>
</evidence>
<evidence type="ECO:0000256" key="2">
    <source>
        <dbReference type="ARBA" id="ARBA00004760"/>
    </source>
</evidence>
<feature type="domain" description="Endonuclease/exonuclease/phosphatase" evidence="15">
    <location>
        <begin position="11"/>
        <end position="326"/>
    </location>
</feature>
<dbReference type="GO" id="GO:0006665">
    <property type="term" value="P:sphingolipid metabolic process"/>
    <property type="evidence" value="ECO:0007669"/>
    <property type="project" value="UniProtKB-KW"/>
</dbReference>
<evidence type="ECO:0000256" key="1">
    <source>
        <dbReference type="ARBA" id="ARBA00004141"/>
    </source>
</evidence>
<evidence type="ECO:0000256" key="7">
    <source>
        <dbReference type="ARBA" id="ARBA00022801"/>
    </source>
</evidence>
<evidence type="ECO:0000256" key="10">
    <source>
        <dbReference type="ARBA" id="ARBA00022989"/>
    </source>
</evidence>
<feature type="transmembrane region" description="Helical" evidence="14">
    <location>
        <begin position="440"/>
        <end position="459"/>
    </location>
</feature>
<evidence type="ECO:0000256" key="14">
    <source>
        <dbReference type="SAM" id="Phobius"/>
    </source>
</evidence>
<evidence type="ECO:0000256" key="11">
    <source>
        <dbReference type="ARBA" id="ARBA00023098"/>
    </source>
</evidence>
<keyword evidence="6" id="KW-0479">Metal-binding</keyword>
<dbReference type="GO" id="GO:0004767">
    <property type="term" value="F:sphingomyelin phosphodiesterase activity"/>
    <property type="evidence" value="ECO:0007669"/>
    <property type="project" value="InterPro"/>
</dbReference>
<accession>A0A084G9X3</accession>
<feature type="region of interest" description="Disordered" evidence="13">
    <location>
        <begin position="368"/>
        <end position="387"/>
    </location>
</feature>
<dbReference type="SUPFAM" id="SSF56219">
    <property type="entry name" value="DNase I-like"/>
    <property type="match status" value="1"/>
</dbReference>
<dbReference type="GeneID" id="27722126"/>
<keyword evidence="8" id="KW-0460">Magnesium</keyword>
<name>A0A084G9X3_PSEDA</name>
<comment type="similarity">
    <text evidence="4">Belongs to the neutral sphingomyelinase family.</text>
</comment>
<sequence length="538" mass="58546">MAALPPDINVLTLNCWGLKHISKLRRERISEIGRRIASANPQPHIVALQELFCQEDYLTIRRETRFVLPYGKFYHNGAFGAGLVILSRWPIEESSMVGYPLNGRPTAFWRGDWYVGKGVACAKIRFGPGKKDVVEVFNTHLHAQYSNDKANTYACHIAAQAWHISKLLRGAAERGHLVLGLGDFNMLPLSLPHRIITAHAPLRDAWRVLHPESSLGPADFAAERNRRRPIPTAAFNVKENGATSDSVYNTWRWAPSQKRMLAQGVDNATLVPHDSIDKQGKRLDYIFFGTGDVPTSDAGAAGWVVKDIRVGMTEPHPTLHCTLSDHFSVEATISFHVVPSQSSPPSPTPTSKSKFTTGATTALTNGTYLQTQASPPPSISGSAPSPDSDLYDRLTAQLRSAALPSPATGESPFSAAAYDELLALISSYTRRERSQRTWRSAHFFASLAILVGCLVAVWFSPHPGVSFALILVGSLSLLAGAVDGLIALLFVGWEIRALKEFEWEVMNAKCGGDFTLDALGGSAGTAGSDGEKAVDLVR</sequence>
<dbReference type="FunFam" id="3.60.10.10:FF:000059">
    <property type="entry name" value="Inositol phosphosphingolipids phospholipase C"/>
    <property type="match status" value="1"/>
</dbReference>
<dbReference type="Proteomes" id="UP000028545">
    <property type="component" value="Unassembled WGS sequence"/>
</dbReference>
<evidence type="ECO:0000256" key="8">
    <source>
        <dbReference type="ARBA" id="ARBA00022842"/>
    </source>
</evidence>
<dbReference type="HOGENOM" id="CLU_034001_0_0_1"/>
<evidence type="ECO:0000313" key="16">
    <source>
        <dbReference type="EMBL" id="KEZ44135.1"/>
    </source>
</evidence>
<dbReference type="RefSeq" id="XP_016643934.1">
    <property type="nucleotide sequence ID" value="XM_016785928.1"/>
</dbReference>
<organism evidence="16 17">
    <name type="scientific">Pseudallescheria apiosperma</name>
    <name type="common">Scedosporium apiospermum</name>
    <dbReference type="NCBI Taxonomy" id="563466"/>
    <lineage>
        <taxon>Eukaryota</taxon>
        <taxon>Fungi</taxon>
        <taxon>Dikarya</taxon>
        <taxon>Ascomycota</taxon>
        <taxon>Pezizomycotina</taxon>
        <taxon>Sordariomycetes</taxon>
        <taxon>Hypocreomycetidae</taxon>
        <taxon>Microascales</taxon>
        <taxon>Microascaceae</taxon>
        <taxon>Scedosporium</taxon>
    </lineage>
</organism>
<evidence type="ECO:0000256" key="4">
    <source>
        <dbReference type="ARBA" id="ARBA00006335"/>
    </source>
</evidence>
<dbReference type="GO" id="GO:0052714">
    <property type="term" value="F:mannosyl-inositol phosphorylceramide phospholipase activity"/>
    <property type="evidence" value="ECO:0007669"/>
    <property type="project" value="EnsemblFungi"/>
</dbReference>
<dbReference type="EMBL" id="JOWA01000088">
    <property type="protein sequence ID" value="KEZ44135.1"/>
    <property type="molecule type" value="Genomic_DNA"/>
</dbReference>
<proteinExistence type="inferred from homology"/>
<dbReference type="Gene3D" id="3.60.10.10">
    <property type="entry name" value="Endonuclease/exonuclease/phosphatase"/>
    <property type="match status" value="1"/>
</dbReference>
<evidence type="ECO:0000256" key="9">
    <source>
        <dbReference type="ARBA" id="ARBA00022919"/>
    </source>
</evidence>
<dbReference type="KEGG" id="sapo:SAPIO_CDS3054"/>
<feature type="region of interest" description="Disordered" evidence="13">
    <location>
        <begin position="338"/>
        <end position="357"/>
    </location>
</feature>
<evidence type="ECO:0000256" key="3">
    <source>
        <dbReference type="ARBA" id="ARBA00004991"/>
    </source>
</evidence>
<dbReference type="GO" id="GO:0046872">
    <property type="term" value="F:metal ion binding"/>
    <property type="evidence" value="ECO:0007669"/>
    <property type="project" value="UniProtKB-KW"/>
</dbReference>
<keyword evidence="9" id="KW-0746">Sphingolipid metabolism</keyword>
<dbReference type="InterPro" id="IPR005135">
    <property type="entry name" value="Endo/exonuclease/phosphatase"/>
</dbReference>
<evidence type="ECO:0000256" key="6">
    <source>
        <dbReference type="ARBA" id="ARBA00022723"/>
    </source>
</evidence>
<reference evidence="16 17" key="1">
    <citation type="journal article" date="2014" name="Genome Announc.">
        <title>Draft genome sequence of the pathogenic fungus Scedosporium apiospermum.</title>
        <authorList>
            <person name="Vandeputte P."/>
            <person name="Ghamrawi S."/>
            <person name="Rechenmann M."/>
            <person name="Iltis A."/>
            <person name="Giraud S."/>
            <person name="Fleury M."/>
            <person name="Thornton C."/>
            <person name="Delhaes L."/>
            <person name="Meyer W."/>
            <person name="Papon N."/>
            <person name="Bouchara J.P."/>
        </authorList>
    </citation>
    <scope>NUCLEOTIDE SEQUENCE [LARGE SCALE GENOMIC DNA]</scope>
    <source>
        <strain evidence="16 17">IHEM 14462</strain>
    </source>
</reference>